<reference evidence="1 2" key="1">
    <citation type="journal article" date="2017" name="Mol. Biol. Evol.">
        <title>The 4-celled Tetrabaena socialis nuclear genome reveals the essential components for genetic control of cell number at the origin of multicellularity in the volvocine lineage.</title>
        <authorList>
            <person name="Featherston J."/>
            <person name="Arakaki Y."/>
            <person name="Hanschen E.R."/>
            <person name="Ferris P.J."/>
            <person name="Michod R.E."/>
            <person name="Olson B.J.S.C."/>
            <person name="Nozaki H."/>
            <person name="Durand P.M."/>
        </authorList>
    </citation>
    <scope>NUCLEOTIDE SEQUENCE [LARGE SCALE GENOMIC DNA]</scope>
    <source>
        <strain evidence="1 2">NIES-571</strain>
    </source>
</reference>
<organism evidence="1 2">
    <name type="scientific">Tetrabaena socialis</name>
    <dbReference type="NCBI Taxonomy" id="47790"/>
    <lineage>
        <taxon>Eukaryota</taxon>
        <taxon>Viridiplantae</taxon>
        <taxon>Chlorophyta</taxon>
        <taxon>core chlorophytes</taxon>
        <taxon>Chlorophyceae</taxon>
        <taxon>CS clade</taxon>
        <taxon>Chlamydomonadales</taxon>
        <taxon>Tetrabaenaceae</taxon>
        <taxon>Tetrabaena</taxon>
    </lineage>
</organism>
<sequence length="194" mass="20067">MATGLPPHYGLRPTQILVGKAGEDGLPLEWPADAEPTLRKVGIACLDLDAARRPTFDSVVRALLIAVRRTAAKAQRAARSASTARQAAAPGLLQQETDSTLTASGPFHADAALAHAPAGGGRGADGWWAPVSSSAARIHLQQAQQPQQSVAPYLFPAGAFVLTAPAAWADICSSTISGNLYSGMDNLQPAPADQ</sequence>
<dbReference type="AlphaFoldDB" id="A0A2J8AGL2"/>
<evidence type="ECO:0000313" key="1">
    <source>
        <dbReference type="EMBL" id="PNH11665.1"/>
    </source>
</evidence>
<dbReference type="InterPro" id="IPR011009">
    <property type="entry name" value="Kinase-like_dom_sf"/>
</dbReference>
<dbReference type="EMBL" id="PGGS01000024">
    <property type="protein sequence ID" value="PNH11665.1"/>
    <property type="molecule type" value="Genomic_DNA"/>
</dbReference>
<keyword evidence="2" id="KW-1185">Reference proteome</keyword>
<comment type="caution">
    <text evidence="1">The sequence shown here is derived from an EMBL/GenBank/DDBJ whole genome shotgun (WGS) entry which is preliminary data.</text>
</comment>
<accession>A0A2J8AGL2</accession>
<proteinExistence type="predicted"/>
<dbReference type="Proteomes" id="UP000236333">
    <property type="component" value="Unassembled WGS sequence"/>
</dbReference>
<dbReference type="SUPFAM" id="SSF56112">
    <property type="entry name" value="Protein kinase-like (PK-like)"/>
    <property type="match status" value="1"/>
</dbReference>
<name>A0A2J8AGL2_9CHLO</name>
<dbReference type="Gene3D" id="1.10.510.10">
    <property type="entry name" value="Transferase(Phosphotransferase) domain 1"/>
    <property type="match status" value="1"/>
</dbReference>
<dbReference type="OrthoDB" id="551286at2759"/>
<gene>
    <name evidence="1" type="ORF">TSOC_001453</name>
</gene>
<protein>
    <submittedName>
        <fullName evidence="1">Uncharacterized protein</fullName>
    </submittedName>
</protein>
<evidence type="ECO:0000313" key="2">
    <source>
        <dbReference type="Proteomes" id="UP000236333"/>
    </source>
</evidence>